<evidence type="ECO:0000256" key="5">
    <source>
        <dbReference type="PROSITE-ProRule" id="PRU10137"/>
    </source>
</evidence>
<feature type="active site" description="O-(5'-phospho-DNA)-serine intermediate" evidence="4 5">
    <location>
        <position position="16"/>
    </location>
</feature>
<accession>A0A2H0Y1U3</accession>
<keyword evidence="6" id="KW-0175">Coiled coil</keyword>
<dbReference type="InterPro" id="IPR025827">
    <property type="entry name" value="Zn_ribbon_recom_dom"/>
</dbReference>
<organism evidence="9 10">
    <name type="scientific">Candidatus Saganbacteria bacterium CG08_land_8_20_14_0_20_45_16</name>
    <dbReference type="NCBI Taxonomy" id="2014293"/>
    <lineage>
        <taxon>Bacteria</taxon>
        <taxon>Bacillati</taxon>
        <taxon>Saganbacteria</taxon>
    </lineage>
</organism>
<dbReference type="Gene3D" id="3.40.50.1390">
    <property type="entry name" value="Resolvase, N-terminal catalytic domain"/>
    <property type="match status" value="1"/>
</dbReference>
<dbReference type="Pfam" id="PF13408">
    <property type="entry name" value="Zn_ribbon_recom"/>
    <property type="match status" value="1"/>
</dbReference>
<evidence type="ECO:0000259" key="8">
    <source>
        <dbReference type="PROSITE" id="PS51737"/>
    </source>
</evidence>
<dbReference type="Pfam" id="PF00239">
    <property type="entry name" value="Resolvase"/>
    <property type="match status" value="1"/>
</dbReference>
<dbReference type="InterPro" id="IPR038109">
    <property type="entry name" value="DNA_bind_recomb_sf"/>
</dbReference>
<evidence type="ECO:0000256" key="2">
    <source>
        <dbReference type="ARBA" id="ARBA00023125"/>
    </source>
</evidence>
<dbReference type="Proteomes" id="UP000231343">
    <property type="component" value="Unassembled WGS sequence"/>
</dbReference>
<name>A0A2H0Y1U3_UNCSA</name>
<dbReference type="PROSITE" id="PS51737">
    <property type="entry name" value="RECOMBINASE_DNA_BIND"/>
    <property type="match status" value="1"/>
</dbReference>
<dbReference type="PANTHER" id="PTHR30461:SF2">
    <property type="entry name" value="SERINE RECOMBINASE PINE-RELATED"/>
    <property type="match status" value="1"/>
</dbReference>
<evidence type="ECO:0000256" key="3">
    <source>
        <dbReference type="ARBA" id="ARBA00023172"/>
    </source>
</evidence>
<feature type="domain" description="Recombinase" evidence="8">
    <location>
        <begin position="164"/>
        <end position="293"/>
    </location>
</feature>
<dbReference type="GO" id="GO:0003677">
    <property type="term" value="F:DNA binding"/>
    <property type="evidence" value="ECO:0007669"/>
    <property type="project" value="UniProtKB-KW"/>
</dbReference>
<sequence length="547" mass="63649">MENNNKMKTSIYIRVSTEDQVREGYSLEVQREYLTNFTKQQGCEVFEVYADEGISAGTTDRLALQKLLKDAKQKKFDLVLVYKIDRFSRRLKDLLVLVDKLESCGVGFKFATEPFDTTTSAGKLMFQQLGSFAEFERNRHSERVTPGMLKSVQNGNWQGSRYIPFGYSYTRGTKTLELNKKEAKVVKLIFRKYLGGNSIKEIADYLNKSKHKTRVGRYFYAKFIRDILRNRVYIGQLVWNKYRYDKTQKTGKGYKHVKNDPSKVTIAEGRHVPIILKEDFDKVQAIMDSRKTPFRKSKRGVFTFSRLMYCESCNHRFYGVTNVSNHKTGELDRWYRCSGRQFHYVKCNAPGLKESVIENVILAAINNMLESDKLRDNRWLRLTALKKEQEPNLFNADPASIKKGLKINQDMQIKLTDLHLKNLISQETFKQKNESLRSEEEELRTKIAGIELSLEDKEKSEMYLDKVKDFLASYDSEKKELDVATKKQIMGLLFKKIIIMNGRNARTRARVSPIFFEPFGKIQTKTTFLLSEREKCADISLKLTAVR</sequence>
<keyword evidence="3" id="KW-0233">DNA recombination</keyword>
<evidence type="ECO:0000313" key="10">
    <source>
        <dbReference type="Proteomes" id="UP000231343"/>
    </source>
</evidence>
<protein>
    <recommendedName>
        <fullName evidence="11">Recombinase family protein</fullName>
    </recommendedName>
</protein>
<reference evidence="9 10" key="1">
    <citation type="submission" date="2017-09" db="EMBL/GenBank/DDBJ databases">
        <title>Depth-based differentiation of microbial function through sediment-hosted aquifers and enrichment of novel symbionts in the deep terrestrial subsurface.</title>
        <authorList>
            <person name="Probst A.J."/>
            <person name="Ladd B."/>
            <person name="Jarett J.K."/>
            <person name="Geller-Mcgrath D.E."/>
            <person name="Sieber C.M."/>
            <person name="Emerson J.B."/>
            <person name="Anantharaman K."/>
            <person name="Thomas B.C."/>
            <person name="Malmstrom R."/>
            <person name="Stieglmeier M."/>
            <person name="Klingl A."/>
            <person name="Woyke T."/>
            <person name="Ryan C.M."/>
            <person name="Banfield J.F."/>
        </authorList>
    </citation>
    <scope>NUCLEOTIDE SEQUENCE [LARGE SCALE GENOMIC DNA]</scope>
    <source>
        <strain evidence="9">CG08_land_8_20_14_0_20_45_16</strain>
    </source>
</reference>
<dbReference type="InterPro" id="IPR011109">
    <property type="entry name" value="DNA_bind_recombinase_dom"/>
</dbReference>
<dbReference type="InterPro" id="IPR036162">
    <property type="entry name" value="Resolvase-like_N_sf"/>
</dbReference>
<dbReference type="PROSITE" id="PS00397">
    <property type="entry name" value="RECOMBINASES_1"/>
    <property type="match status" value="1"/>
</dbReference>
<gene>
    <name evidence="9" type="ORF">COT42_00505</name>
</gene>
<proteinExistence type="predicted"/>
<evidence type="ECO:0000313" key="9">
    <source>
        <dbReference type="EMBL" id="PIS31678.1"/>
    </source>
</evidence>
<comment type="caution">
    <text evidence="9">The sequence shown here is derived from an EMBL/GenBank/DDBJ whole genome shotgun (WGS) entry which is preliminary data.</text>
</comment>
<dbReference type="EMBL" id="PEYM01000005">
    <property type="protein sequence ID" value="PIS31678.1"/>
    <property type="molecule type" value="Genomic_DNA"/>
</dbReference>
<dbReference type="Pfam" id="PF07508">
    <property type="entry name" value="Recombinase"/>
    <property type="match status" value="1"/>
</dbReference>
<evidence type="ECO:0000256" key="6">
    <source>
        <dbReference type="SAM" id="Coils"/>
    </source>
</evidence>
<dbReference type="SMART" id="SM00857">
    <property type="entry name" value="Resolvase"/>
    <property type="match status" value="1"/>
</dbReference>
<dbReference type="GO" id="GO:0015074">
    <property type="term" value="P:DNA integration"/>
    <property type="evidence" value="ECO:0007669"/>
    <property type="project" value="UniProtKB-KW"/>
</dbReference>
<dbReference type="SUPFAM" id="SSF53041">
    <property type="entry name" value="Resolvase-like"/>
    <property type="match status" value="1"/>
</dbReference>
<dbReference type="PROSITE" id="PS51736">
    <property type="entry name" value="RECOMBINASES_3"/>
    <property type="match status" value="1"/>
</dbReference>
<keyword evidence="2" id="KW-0238">DNA-binding</keyword>
<dbReference type="PANTHER" id="PTHR30461">
    <property type="entry name" value="DNA-INVERTASE FROM LAMBDOID PROPHAGE"/>
    <property type="match status" value="1"/>
</dbReference>
<dbReference type="CDD" id="cd00338">
    <property type="entry name" value="Ser_Recombinase"/>
    <property type="match status" value="1"/>
</dbReference>
<feature type="domain" description="Resolvase/invertase-type recombinase catalytic" evidence="7">
    <location>
        <begin position="8"/>
        <end position="155"/>
    </location>
</feature>
<evidence type="ECO:0008006" key="11">
    <source>
        <dbReference type="Google" id="ProtNLM"/>
    </source>
</evidence>
<dbReference type="AlphaFoldDB" id="A0A2H0Y1U3"/>
<evidence type="ECO:0000256" key="1">
    <source>
        <dbReference type="ARBA" id="ARBA00022908"/>
    </source>
</evidence>
<dbReference type="Gene3D" id="3.90.1750.20">
    <property type="entry name" value="Putative Large Serine Recombinase, Chain B, Domain 2"/>
    <property type="match status" value="1"/>
</dbReference>
<keyword evidence="1" id="KW-0229">DNA integration</keyword>
<dbReference type="GO" id="GO:0000150">
    <property type="term" value="F:DNA strand exchange activity"/>
    <property type="evidence" value="ECO:0007669"/>
    <property type="project" value="InterPro"/>
</dbReference>
<evidence type="ECO:0000259" key="7">
    <source>
        <dbReference type="PROSITE" id="PS51736"/>
    </source>
</evidence>
<feature type="coiled-coil region" evidence="6">
    <location>
        <begin position="426"/>
        <end position="453"/>
    </location>
</feature>
<dbReference type="InterPro" id="IPR050639">
    <property type="entry name" value="SSR_resolvase"/>
</dbReference>
<dbReference type="InterPro" id="IPR006119">
    <property type="entry name" value="Resolv_N"/>
</dbReference>
<dbReference type="InterPro" id="IPR006118">
    <property type="entry name" value="Recombinase_CS"/>
</dbReference>
<evidence type="ECO:0000256" key="4">
    <source>
        <dbReference type="PIRSR" id="PIRSR606118-50"/>
    </source>
</evidence>